<evidence type="ECO:0000256" key="1">
    <source>
        <dbReference type="SAM" id="MobiDB-lite"/>
    </source>
</evidence>
<feature type="region of interest" description="Disordered" evidence="1">
    <location>
        <begin position="1"/>
        <end position="24"/>
    </location>
</feature>
<protein>
    <submittedName>
        <fullName evidence="2">Uncharacterized protein</fullName>
    </submittedName>
</protein>
<sequence>MPAYHPIGLTPAAQGGRDAPANGACRAKQGNFGHIGFPFGNGLGRQRAIRETAVWRTRNRKKIA</sequence>
<proteinExistence type="predicted"/>
<accession>D3DYG8</accession>
<keyword evidence="3" id="KW-1185">Reference proteome</keyword>
<name>D3DYG8_CUPMC</name>
<dbReference type="AlphaFoldDB" id="D3DYG8"/>
<reference evidence="3" key="1">
    <citation type="journal article" date="2010" name="PLoS ONE">
        <title>The complete genome sequence of Cupriavidus metallidurans strain CH34, a master survivalist in harsh and anthropogenic environments.</title>
        <authorList>
            <person name="Janssen P.J."/>
            <person name="Van Houdt R."/>
            <person name="Moors H."/>
            <person name="Monsieurs P."/>
            <person name="Morin N."/>
            <person name="Michaux A."/>
            <person name="Benotmane M.A."/>
            <person name="Leys N."/>
            <person name="Vallaeys T."/>
            <person name="Lapidus A."/>
            <person name="Monchy S."/>
            <person name="Medigue C."/>
            <person name="Taghavi S."/>
            <person name="McCorkle S."/>
            <person name="Dunn J."/>
            <person name="van der Lelie D."/>
            <person name="Mergeay M."/>
        </authorList>
    </citation>
    <scope>NUCLEOTIDE SEQUENCE [LARGE SCALE GENOMIC DNA]</scope>
    <source>
        <strain evidence="3">ATCC 43123 / DSM 2839 / NBRC 102507 / CH34</strain>
    </source>
</reference>
<evidence type="ECO:0000313" key="2">
    <source>
        <dbReference type="EMBL" id="ADC45338.1"/>
    </source>
</evidence>
<dbReference type="KEGG" id="rme:Rmet_6759"/>
<dbReference type="EMBL" id="CP000353">
    <property type="protein sequence ID" value="ADC45338.1"/>
    <property type="molecule type" value="Genomic_DNA"/>
</dbReference>
<dbReference type="Proteomes" id="UP000002429">
    <property type="component" value="Plasmid megaplasmid"/>
</dbReference>
<keyword evidence="2" id="KW-0614">Plasmid</keyword>
<dbReference type="HOGENOM" id="CLU_2864652_0_0_4"/>
<geneLocation type="plasmid" evidence="2 3">
    <name>megaplasmid</name>
</geneLocation>
<organism evidence="2 3">
    <name type="scientific">Cupriavidus metallidurans (strain ATCC 43123 / DSM 2839 / NBRC 102507 / CH34)</name>
    <name type="common">Ralstonia metallidurans</name>
    <dbReference type="NCBI Taxonomy" id="266264"/>
    <lineage>
        <taxon>Bacteria</taxon>
        <taxon>Pseudomonadati</taxon>
        <taxon>Pseudomonadota</taxon>
        <taxon>Betaproteobacteria</taxon>
        <taxon>Burkholderiales</taxon>
        <taxon>Burkholderiaceae</taxon>
        <taxon>Cupriavidus</taxon>
    </lineage>
</organism>
<gene>
    <name evidence="2" type="ordered locus">Rmet_6759</name>
</gene>
<evidence type="ECO:0000313" key="3">
    <source>
        <dbReference type="Proteomes" id="UP000002429"/>
    </source>
</evidence>